<evidence type="ECO:0000256" key="2">
    <source>
        <dbReference type="ARBA" id="ARBA00009160"/>
    </source>
</evidence>
<comment type="caution">
    <text evidence="6">The sequence shown here is derived from an EMBL/GenBank/DDBJ whole genome shotgun (WGS) entry which is preliminary data.</text>
</comment>
<dbReference type="Pfam" id="PF04930">
    <property type="entry name" value="FUN14"/>
    <property type="match status" value="1"/>
</dbReference>
<proteinExistence type="inferred from homology"/>
<dbReference type="KEGG" id="kne:92177391"/>
<accession>A0AAW0Z6I0</accession>
<reference evidence="6 7" key="1">
    <citation type="journal article" date="2024" name="bioRxiv">
        <title>Comparative genomics of Cryptococcus and Kwoniella reveals pathogenesis evolution and contrasting karyotype dynamics via intercentromeric recombination or chromosome fusion.</title>
        <authorList>
            <person name="Coelho M.A."/>
            <person name="David-Palma M."/>
            <person name="Shea T."/>
            <person name="Bowers K."/>
            <person name="McGinley-Smith S."/>
            <person name="Mohammad A.W."/>
            <person name="Gnirke A."/>
            <person name="Yurkov A.M."/>
            <person name="Nowrousian M."/>
            <person name="Sun S."/>
            <person name="Cuomo C.A."/>
            <person name="Heitman J."/>
        </authorList>
    </citation>
    <scope>NUCLEOTIDE SEQUENCE [LARGE SCALE GENOMIC DNA]</scope>
    <source>
        <strain evidence="6 7">CBS 13917</strain>
    </source>
</reference>
<gene>
    <name evidence="6" type="ORF">IAR55_000131</name>
</gene>
<dbReference type="InterPro" id="IPR007014">
    <property type="entry name" value="FUN14"/>
</dbReference>
<dbReference type="PANTHER" id="PTHR21346:SF10">
    <property type="entry name" value="TRANSMEMBRANE PROTEIN"/>
    <property type="match status" value="1"/>
</dbReference>
<dbReference type="GO" id="GO:0016020">
    <property type="term" value="C:membrane"/>
    <property type="evidence" value="ECO:0007669"/>
    <property type="project" value="UniProtKB-SubCell"/>
</dbReference>
<dbReference type="RefSeq" id="XP_066805810.1">
    <property type="nucleotide sequence ID" value="XM_066943268.1"/>
</dbReference>
<comment type="subcellular location">
    <subcellularLocation>
        <location evidence="1">Membrane</location>
    </subcellularLocation>
</comment>
<evidence type="ECO:0000313" key="6">
    <source>
        <dbReference type="EMBL" id="KAK8869564.1"/>
    </source>
</evidence>
<evidence type="ECO:0000256" key="1">
    <source>
        <dbReference type="ARBA" id="ARBA00004370"/>
    </source>
</evidence>
<evidence type="ECO:0000313" key="7">
    <source>
        <dbReference type="Proteomes" id="UP001388673"/>
    </source>
</evidence>
<protein>
    <recommendedName>
        <fullName evidence="8">FUN14 family protein</fullName>
    </recommendedName>
</protein>
<evidence type="ECO:0000256" key="3">
    <source>
        <dbReference type="ARBA" id="ARBA00022692"/>
    </source>
</evidence>
<keyword evidence="5" id="KW-0472">Membrane</keyword>
<keyword evidence="7" id="KW-1185">Reference proteome</keyword>
<name>A0AAW0Z6I0_9TREE</name>
<keyword evidence="4" id="KW-1133">Transmembrane helix</keyword>
<dbReference type="GeneID" id="92177391"/>
<comment type="similarity">
    <text evidence="2">Belongs to the FUN14 family.</text>
</comment>
<dbReference type="AlphaFoldDB" id="A0AAW0Z6I0"/>
<dbReference type="EMBL" id="JBCAWK010000001">
    <property type="protein sequence ID" value="KAK8869564.1"/>
    <property type="molecule type" value="Genomic_DNA"/>
</dbReference>
<keyword evidence="3" id="KW-0812">Transmembrane</keyword>
<evidence type="ECO:0000256" key="4">
    <source>
        <dbReference type="ARBA" id="ARBA00022989"/>
    </source>
</evidence>
<dbReference type="Proteomes" id="UP001388673">
    <property type="component" value="Unassembled WGS sequence"/>
</dbReference>
<organism evidence="6 7">
    <name type="scientific">Kwoniella newhampshirensis</name>
    <dbReference type="NCBI Taxonomy" id="1651941"/>
    <lineage>
        <taxon>Eukaryota</taxon>
        <taxon>Fungi</taxon>
        <taxon>Dikarya</taxon>
        <taxon>Basidiomycota</taxon>
        <taxon>Agaricomycotina</taxon>
        <taxon>Tremellomycetes</taxon>
        <taxon>Tremellales</taxon>
        <taxon>Cryptococcaceae</taxon>
        <taxon>Kwoniella</taxon>
    </lineage>
</organism>
<evidence type="ECO:0008006" key="8">
    <source>
        <dbReference type="Google" id="ProtNLM"/>
    </source>
</evidence>
<dbReference type="PANTHER" id="PTHR21346">
    <property type="entry name" value="FUN14 DOMAIN CONTAINING"/>
    <property type="match status" value="1"/>
</dbReference>
<evidence type="ECO:0000256" key="5">
    <source>
        <dbReference type="ARBA" id="ARBA00023136"/>
    </source>
</evidence>
<sequence length="228" mass="23968">MSLRTTLLPSLLHSRPSPVSCSPTPFRSLHTPSSFLRARALAKQGPRAIAIARPVPTNTSGRAFSPLGLGIAASLALTGLSLYRPSQQTRCEALYSSSPASPVGTSSIGAPGTDEGPKSILSVYELSFGAVCGICSGVFLKKGARAIAFLLGGVFVLLQYMSSKSYISVDWARMSNKYESAFGGKTATGKYNGPTIGGIWNRIVDFLTANFQQRASFMAGLALGIRLG</sequence>